<evidence type="ECO:0000256" key="1">
    <source>
        <dbReference type="SAM" id="MobiDB-lite"/>
    </source>
</evidence>
<sequence>MTDTNRLAGARRLLRLMPVPAGVLAALLCPSLSAESARVTDRLSALGLAVSPQLLQAVVAVAAGGFTWALLYLALGPQGWLERATSRRARMRPPLSFADIGPPPPREQPLPTDLDQPLAAYDPDAIAFHQARAG</sequence>
<evidence type="ECO:0000313" key="3">
    <source>
        <dbReference type="EMBL" id="GGB15500.1"/>
    </source>
</evidence>
<feature type="transmembrane region" description="Helical" evidence="2">
    <location>
        <begin position="57"/>
        <end position="81"/>
    </location>
</feature>
<dbReference type="RefSeq" id="WP_188656686.1">
    <property type="nucleotide sequence ID" value="NZ_BMIH01000001.1"/>
</dbReference>
<name>A0A916WMR7_9SPHN</name>
<gene>
    <name evidence="3" type="ORF">GCM10011380_01170</name>
</gene>
<reference evidence="3" key="2">
    <citation type="submission" date="2020-09" db="EMBL/GenBank/DDBJ databases">
        <authorList>
            <person name="Sun Q."/>
            <person name="Zhou Y."/>
        </authorList>
    </citation>
    <scope>NUCLEOTIDE SEQUENCE</scope>
    <source>
        <strain evidence="3">CGMCC 1.15330</strain>
    </source>
</reference>
<keyword evidence="2" id="KW-0472">Membrane</keyword>
<evidence type="ECO:0000313" key="4">
    <source>
        <dbReference type="Proteomes" id="UP000623067"/>
    </source>
</evidence>
<dbReference type="AlphaFoldDB" id="A0A916WMR7"/>
<comment type="caution">
    <text evidence="3">The sequence shown here is derived from an EMBL/GenBank/DDBJ whole genome shotgun (WGS) entry which is preliminary data.</text>
</comment>
<protein>
    <submittedName>
        <fullName evidence="3">Uncharacterized protein</fullName>
    </submittedName>
</protein>
<keyword evidence="4" id="KW-1185">Reference proteome</keyword>
<accession>A0A916WMR7</accession>
<keyword evidence="2" id="KW-1133">Transmembrane helix</keyword>
<reference evidence="3" key="1">
    <citation type="journal article" date="2014" name="Int. J. Syst. Evol. Microbiol.">
        <title>Complete genome sequence of Corynebacterium casei LMG S-19264T (=DSM 44701T), isolated from a smear-ripened cheese.</title>
        <authorList>
            <consortium name="US DOE Joint Genome Institute (JGI-PGF)"/>
            <person name="Walter F."/>
            <person name="Albersmeier A."/>
            <person name="Kalinowski J."/>
            <person name="Ruckert C."/>
        </authorList>
    </citation>
    <scope>NUCLEOTIDE SEQUENCE</scope>
    <source>
        <strain evidence="3">CGMCC 1.15330</strain>
    </source>
</reference>
<dbReference type="EMBL" id="BMIH01000001">
    <property type="protein sequence ID" value="GGB15500.1"/>
    <property type="molecule type" value="Genomic_DNA"/>
</dbReference>
<dbReference type="Proteomes" id="UP000623067">
    <property type="component" value="Unassembled WGS sequence"/>
</dbReference>
<keyword evidence="2" id="KW-0812">Transmembrane</keyword>
<proteinExistence type="predicted"/>
<feature type="region of interest" description="Disordered" evidence="1">
    <location>
        <begin position="92"/>
        <end position="115"/>
    </location>
</feature>
<organism evidence="3 4">
    <name type="scientific">Sphingomonas metalli</name>
    <dbReference type="NCBI Taxonomy" id="1779358"/>
    <lineage>
        <taxon>Bacteria</taxon>
        <taxon>Pseudomonadati</taxon>
        <taxon>Pseudomonadota</taxon>
        <taxon>Alphaproteobacteria</taxon>
        <taxon>Sphingomonadales</taxon>
        <taxon>Sphingomonadaceae</taxon>
        <taxon>Sphingomonas</taxon>
    </lineage>
</organism>
<evidence type="ECO:0000256" key="2">
    <source>
        <dbReference type="SAM" id="Phobius"/>
    </source>
</evidence>